<dbReference type="Proteomes" id="UP001150238">
    <property type="component" value="Unassembled WGS sequence"/>
</dbReference>
<feature type="compositionally biased region" description="Polar residues" evidence="1">
    <location>
        <begin position="372"/>
        <end position="383"/>
    </location>
</feature>
<protein>
    <submittedName>
        <fullName evidence="2">Uncharacterized protein</fullName>
    </submittedName>
</protein>
<feature type="region of interest" description="Disordered" evidence="1">
    <location>
        <begin position="359"/>
        <end position="383"/>
    </location>
</feature>
<gene>
    <name evidence="2" type="ORF">C8J55DRAFT_509840</name>
</gene>
<reference evidence="2" key="2">
    <citation type="journal article" date="2023" name="Proc. Natl. Acad. Sci. U.S.A.">
        <title>A global phylogenomic analysis of the shiitake genus Lentinula.</title>
        <authorList>
            <person name="Sierra-Patev S."/>
            <person name="Min B."/>
            <person name="Naranjo-Ortiz M."/>
            <person name="Looney B."/>
            <person name="Konkel Z."/>
            <person name="Slot J.C."/>
            <person name="Sakamoto Y."/>
            <person name="Steenwyk J.L."/>
            <person name="Rokas A."/>
            <person name="Carro J."/>
            <person name="Camarero S."/>
            <person name="Ferreira P."/>
            <person name="Molpeceres G."/>
            <person name="Ruiz-Duenas F.J."/>
            <person name="Serrano A."/>
            <person name="Henrissat B."/>
            <person name="Drula E."/>
            <person name="Hughes K.W."/>
            <person name="Mata J.L."/>
            <person name="Ishikawa N.K."/>
            <person name="Vargas-Isla R."/>
            <person name="Ushijima S."/>
            <person name="Smith C.A."/>
            <person name="Donoghue J."/>
            <person name="Ahrendt S."/>
            <person name="Andreopoulos W."/>
            <person name="He G."/>
            <person name="LaButti K."/>
            <person name="Lipzen A."/>
            <person name="Ng V."/>
            <person name="Riley R."/>
            <person name="Sandor L."/>
            <person name="Barry K."/>
            <person name="Martinez A.T."/>
            <person name="Xiao Y."/>
            <person name="Gibbons J.G."/>
            <person name="Terashima K."/>
            <person name="Grigoriev I.V."/>
            <person name="Hibbett D."/>
        </authorList>
    </citation>
    <scope>NUCLEOTIDE SEQUENCE</scope>
    <source>
        <strain evidence="2">Sp2 HRB7682 ss15</strain>
    </source>
</reference>
<evidence type="ECO:0000313" key="2">
    <source>
        <dbReference type="EMBL" id="KAJ4484133.1"/>
    </source>
</evidence>
<evidence type="ECO:0000313" key="3">
    <source>
        <dbReference type="Proteomes" id="UP001150238"/>
    </source>
</evidence>
<proteinExistence type="predicted"/>
<dbReference type="AlphaFoldDB" id="A0A9W9AJ74"/>
<dbReference type="EMBL" id="JANVFS010000012">
    <property type="protein sequence ID" value="KAJ4484133.1"/>
    <property type="molecule type" value="Genomic_DNA"/>
</dbReference>
<evidence type="ECO:0000256" key="1">
    <source>
        <dbReference type="SAM" id="MobiDB-lite"/>
    </source>
</evidence>
<comment type="caution">
    <text evidence="2">The sequence shown here is derived from an EMBL/GenBank/DDBJ whole genome shotgun (WGS) entry which is preliminary data.</text>
</comment>
<sequence length="448" mass="51046">MDTRHCSIPKNVVAVMNVSSVLERGPPGARLPPAECSRYTIVILVKNGRLILVQSEDISTPDALLTMPYDEQTASIEAYESRISQRVSVVASLIDTIDFEKSHFVVLMSDASQTRFITQPLHDIPPLTAPLGWLPRVQESDLYACQWLHDRVHCIWNGRQVDFFLSFSLANRWRVQQMITITHLLERLKIDITYEPLAIVVRGAEILGLVMARVEGRLLEMRDRSLAYSTLAQLHEANIMFESQPFIDDFLIHKGKLCITSNVSWLVQYDPGDKERDRLEARAWQGMSKIFDELHQLDKSSVFDLNQYWYKPTLLNYVPSPEPLIFRNTYGFFLLVAKFEKYAARKKKKTYFSNSLLKSDTTSGSGKYRRTNPLSKSTYHPYSDGANNDTLLISSQPEIGRHTSDKHNRRTASSVVVRAVSVASDHTLADVDDDATVIGDDERWKSCE</sequence>
<accession>A0A9W9AJ74</accession>
<name>A0A9W9AJ74_9AGAR</name>
<reference evidence="2" key="1">
    <citation type="submission" date="2022-08" db="EMBL/GenBank/DDBJ databases">
        <authorList>
            <consortium name="DOE Joint Genome Institute"/>
            <person name="Min B."/>
            <person name="Riley R."/>
            <person name="Sierra-Patev S."/>
            <person name="Naranjo-Ortiz M."/>
            <person name="Looney B."/>
            <person name="Konkel Z."/>
            <person name="Slot J.C."/>
            <person name="Sakamoto Y."/>
            <person name="Steenwyk J.L."/>
            <person name="Rokas A."/>
            <person name="Carro J."/>
            <person name="Camarero S."/>
            <person name="Ferreira P."/>
            <person name="Molpeceres G."/>
            <person name="Ruiz-Duenas F.J."/>
            <person name="Serrano A."/>
            <person name="Henrissat B."/>
            <person name="Drula E."/>
            <person name="Hughes K.W."/>
            <person name="Mata J.L."/>
            <person name="Ishikawa N.K."/>
            <person name="Vargas-Isla R."/>
            <person name="Ushijima S."/>
            <person name="Smith C.A."/>
            <person name="Ahrendt S."/>
            <person name="Andreopoulos W."/>
            <person name="He G."/>
            <person name="Labutti K."/>
            <person name="Lipzen A."/>
            <person name="Ng V."/>
            <person name="Sandor L."/>
            <person name="Barry K."/>
            <person name="Martinez A.T."/>
            <person name="Xiao Y."/>
            <person name="Gibbons J.G."/>
            <person name="Terashima K."/>
            <person name="Hibbett D.S."/>
            <person name="Grigoriev I.V."/>
        </authorList>
    </citation>
    <scope>NUCLEOTIDE SEQUENCE</scope>
    <source>
        <strain evidence="2">Sp2 HRB7682 ss15</strain>
    </source>
</reference>
<organism evidence="2 3">
    <name type="scientific">Lentinula lateritia</name>
    <dbReference type="NCBI Taxonomy" id="40482"/>
    <lineage>
        <taxon>Eukaryota</taxon>
        <taxon>Fungi</taxon>
        <taxon>Dikarya</taxon>
        <taxon>Basidiomycota</taxon>
        <taxon>Agaricomycotina</taxon>
        <taxon>Agaricomycetes</taxon>
        <taxon>Agaricomycetidae</taxon>
        <taxon>Agaricales</taxon>
        <taxon>Marasmiineae</taxon>
        <taxon>Omphalotaceae</taxon>
        <taxon>Lentinula</taxon>
    </lineage>
</organism>